<dbReference type="FunFam" id="3.60.20.10:FF:000006">
    <property type="entry name" value="Glutamine--fructose-6-phosphate aminotransferase [isomerizing]"/>
    <property type="match status" value="1"/>
</dbReference>
<dbReference type="CDD" id="cd00714">
    <property type="entry name" value="GFAT"/>
    <property type="match status" value="1"/>
</dbReference>
<dbReference type="Pfam" id="PF13522">
    <property type="entry name" value="GATase_6"/>
    <property type="match status" value="1"/>
</dbReference>
<evidence type="ECO:0000256" key="4">
    <source>
        <dbReference type="ARBA" id="ARBA00022576"/>
    </source>
</evidence>
<dbReference type="GO" id="GO:0004360">
    <property type="term" value="F:glutamine-fructose-6-phosphate transaminase (isomerizing) activity"/>
    <property type="evidence" value="ECO:0007669"/>
    <property type="project" value="UniProtKB-EC"/>
</dbReference>
<evidence type="ECO:0000259" key="8">
    <source>
        <dbReference type="PROSITE" id="PS51278"/>
    </source>
</evidence>
<reference evidence="9" key="1">
    <citation type="journal article" date="2020" name="mSystems">
        <title>Genome- and Community-Level Interaction Insights into Carbon Utilization and Element Cycling Functions of Hydrothermarchaeota in Hydrothermal Sediment.</title>
        <authorList>
            <person name="Zhou Z."/>
            <person name="Liu Y."/>
            <person name="Xu W."/>
            <person name="Pan J."/>
            <person name="Luo Z.H."/>
            <person name="Li M."/>
        </authorList>
    </citation>
    <scope>NUCLEOTIDE SEQUENCE [LARGE SCALE GENOMIC DNA]</scope>
    <source>
        <strain evidence="9">HyVt-369</strain>
    </source>
</reference>
<dbReference type="Gene3D" id="3.60.20.10">
    <property type="entry name" value="Glutamine Phosphoribosylpyrophosphate, subunit 1, domain 1"/>
    <property type="match status" value="1"/>
</dbReference>
<dbReference type="EC" id="2.6.1.16" evidence="2"/>
<evidence type="ECO:0000256" key="5">
    <source>
        <dbReference type="ARBA" id="ARBA00022679"/>
    </source>
</evidence>
<dbReference type="InterPro" id="IPR029055">
    <property type="entry name" value="Ntn_hydrolases_N"/>
</dbReference>
<dbReference type="AlphaFoldDB" id="A0A7C1NJP4"/>
<comment type="catalytic activity">
    <reaction evidence="1">
        <text>D-fructose 6-phosphate + L-glutamine = D-glucosamine 6-phosphate + L-glutamate</text>
        <dbReference type="Rhea" id="RHEA:13237"/>
        <dbReference type="ChEBI" id="CHEBI:29985"/>
        <dbReference type="ChEBI" id="CHEBI:58359"/>
        <dbReference type="ChEBI" id="CHEBI:58725"/>
        <dbReference type="ChEBI" id="CHEBI:61527"/>
        <dbReference type="EC" id="2.6.1.16"/>
    </reaction>
</comment>
<sequence>MGGWKKTQASYCCSRTIGEYCSLIVFMCGIIGYIGNKPATPLILDGLRKQSYRGYDSSGIIVLEKEKPELVRAVGKLEILEEKVQKSDFKGTVGLGHSRWATHGEVTEANAHPHADCNNNIFVVHNGIIENFMSLKRQLEEKGHVFHSETDTEVLPHLIEHFFKGDLPKAVRQALLLVKGSYGMAVVAKEDPGKIVAARVSSALVISVNDSGGFIASDPSAIVHYKDIII</sequence>
<dbReference type="GO" id="GO:0005829">
    <property type="term" value="C:cytosol"/>
    <property type="evidence" value="ECO:0007669"/>
    <property type="project" value="TreeGrafter"/>
</dbReference>
<gene>
    <name evidence="9" type="ORF">ENI13_00960</name>
</gene>
<dbReference type="GO" id="GO:0006002">
    <property type="term" value="P:fructose 6-phosphate metabolic process"/>
    <property type="evidence" value="ECO:0007669"/>
    <property type="project" value="TreeGrafter"/>
</dbReference>
<evidence type="ECO:0000256" key="3">
    <source>
        <dbReference type="ARBA" id="ARBA00016090"/>
    </source>
</evidence>
<dbReference type="Proteomes" id="UP000885695">
    <property type="component" value="Unassembled WGS sequence"/>
</dbReference>
<evidence type="ECO:0000256" key="6">
    <source>
        <dbReference type="ARBA" id="ARBA00022737"/>
    </source>
</evidence>
<dbReference type="GO" id="GO:0006047">
    <property type="term" value="P:UDP-N-acetylglucosamine metabolic process"/>
    <property type="evidence" value="ECO:0007669"/>
    <property type="project" value="TreeGrafter"/>
</dbReference>
<dbReference type="PANTHER" id="PTHR10937">
    <property type="entry name" value="GLUCOSAMINE--FRUCTOSE-6-PHOSPHATE AMINOTRANSFERASE, ISOMERIZING"/>
    <property type="match status" value="1"/>
</dbReference>
<dbReference type="EMBL" id="DRHL01000051">
    <property type="protein sequence ID" value="HEB13530.1"/>
    <property type="molecule type" value="Genomic_DNA"/>
</dbReference>
<comment type="caution">
    <text evidence="9">The sequence shown here is derived from an EMBL/GenBank/DDBJ whole genome shotgun (WGS) entry which is preliminary data.</text>
</comment>
<keyword evidence="4" id="KW-0032">Aminotransferase</keyword>
<dbReference type="SUPFAM" id="SSF56235">
    <property type="entry name" value="N-terminal nucleophile aminohydrolases (Ntn hydrolases)"/>
    <property type="match status" value="1"/>
</dbReference>
<dbReference type="InterPro" id="IPR017932">
    <property type="entry name" value="GATase_2_dom"/>
</dbReference>
<feature type="domain" description="Glutamine amidotransferase type-2" evidence="8">
    <location>
        <begin position="28"/>
        <end position="230"/>
    </location>
</feature>
<evidence type="ECO:0000256" key="2">
    <source>
        <dbReference type="ARBA" id="ARBA00012916"/>
    </source>
</evidence>
<keyword evidence="6" id="KW-0677">Repeat</keyword>
<dbReference type="GO" id="GO:0006487">
    <property type="term" value="P:protein N-linked glycosylation"/>
    <property type="evidence" value="ECO:0007669"/>
    <property type="project" value="TreeGrafter"/>
</dbReference>
<evidence type="ECO:0000313" key="9">
    <source>
        <dbReference type="EMBL" id="HEB13530.1"/>
    </source>
</evidence>
<dbReference type="InterPro" id="IPR047084">
    <property type="entry name" value="GFAT_N"/>
</dbReference>
<organism evidence="9">
    <name type="scientific">candidate division CPR3 bacterium</name>
    <dbReference type="NCBI Taxonomy" id="2268181"/>
    <lineage>
        <taxon>Bacteria</taxon>
        <taxon>Bacteria division CPR3</taxon>
    </lineage>
</organism>
<protein>
    <recommendedName>
        <fullName evidence="3">Glutamine--fructose-6-phosphate aminotransferase [isomerizing]</fullName>
        <ecNumber evidence="2">2.6.1.16</ecNumber>
    </recommendedName>
</protein>
<dbReference type="PANTHER" id="PTHR10937:SF0">
    <property type="entry name" value="GLUTAMINE--FRUCTOSE-6-PHOSPHATE TRANSAMINASE (ISOMERIZING)"/>
    <property type="match status" value="1"/>
</dbReference>
<keyword evidence="7" id="KW-0315">Glutamine amidotransferase</keyword>
<name>A0A7C1NJP4_UNCC3</name>
<dbReference type="PROSITE" id="PS51278">
    <property type="entry name" value="GATASE_TYPE_2"/>
    <property type="match status" value="1"/>
</dbReference>
<accession>A0A7C1NJP4</accession>
<keyword evidence="5" id="KW-0808">Transferase</keyword>
<feature type="non-terminal residue" evidence="9">
    <location>
        <position position="230"/>
    </location>
</feature>
<proteinExistence type="predicted"/>
<evidence type="ECO:0000256" key="1">
    <source>
        <dbReference type="ARBA" id="ARBA00001031"/>
    </source>
</evidence>
<evidence type="ECO:0000256" key="7">
    <source>
        <dbReference type="ARBA" id="ARBA00022962"/>
    </source>
</evidence>